<feature type="compositionally biased region" description="Basic and acidic residues" evidence="1">
    <location>
        <begin position="126"/>
        <end position="135"/>
    </location>
</feature>
<dbReference type="AlphaFoldDB" id="A0AAJ7SL39"/>
<feature type="region of interest" description="Disordered" evidence="1">
    <location>
        <begin position="113"/>
        <end position="135"/>
    </location>
</feature>
<dbReference type="RefSeq" id="XP_032801433.1">
    <property type="nucleotide sequence ID" value="XM_032945542.1"/>
</dbReference>
<evidence type="ECO:0000313" key="3">
    <source>
        <dbReference type="RefSeq" id="XP_032801433.1"/>
    </source>
</evidence>
<evidence type="ECO:0000313" key="2">
    <source>
        <dbReference type="Proteomes" id="UP001318040"/>
    </source>
</evidence>
<dbReference type="KEGG" id="pmrn:116938430"/>
<gene>
    <name evidence="3" type="primary">LOC116938430</name>
</gene>
<sequence length="201" mass="22159">MIKKWAPPSAQLQRAVSVAIYSAITATLRNKRKISSTATIHIDNLKREWSDMSRLCVPLGPASASAQWDRGGANSLALLSARLEEAQARRSAMTEAVEEEEEELELEEERVERLRSSRAAGGRAPSHTEQRSRLPHCRDQDQLSLPLLPDDCFVQTAQQLPGEEQLSQALGVLEELRVSGVSRDLPVFLHLANAVGDLLST</sequence>
<protein>
    <submittedName>
        <fullName evidence="3">Uncharacterized protein LOC116938430</fullName>
    </submittedName>
</protein>
<organism evidence="2 3">
    <name type="scientific">Petromyzon marinus</name>
    <name type="common">Sea lamprey</name>
    <dbReference type="NCBI Taxonomy" id="7757"/>
    <lineage>
        <taxon>Eukaryota</taxon>
        <taxon>Metazoa</taxon>
        <taxon>Chordata</taxon>
        <taxon>Craniata</taxon>
        <taxon>Vertebrata</taxon>
        <taxon>Cyclostomata</taxon>
        <taxon>Hyperoartia</taxon>
        <taxon>Petromyzontiformes</taxon>
        <taxon>Petromyzontidae</taxon>
        <taxon>Petromyzon</taxon>
    </lineage>
</organism>
<proteinExistence type="predicted"/>
<keyword evidence="2" id="KW-1185">Reference proteome</keyword>
<dbReference type="Proteomes" id="UP001318040">
    <property type="component" value="Unplaced"/>
</dbReference>
<accession>A0AAJ7SL39</accession>
<reference evidence="3" key="1">
    <citation type="submission" date="2025-08" db="UniProtKB">
        <authorList>
            <consortium name="RefSeq"/>
        </authorList>
    </citation>
    <scope>IDENTIFICATION</scope>
    <source>
        <tissue evidence="3">Sperm</tissue>
    </source>
</reference>
<name>A0AAJ7SL39_PETMA</name>
<evidence type="ECO:0000256" key="1">
    <source>
        <dbReference type="SAM" id="MobiDB-lite"/>
    </source>
</evidence>